<protein>
    <submittedName>
        <fullName evidence="1">Uncharacterized protein</fullName>
    </submittedName>
</protein>
<keyword evidence="2" id="KW-1185">Reference proteome</keyword>
<evidence type="ECO:0000313" key="2">
    <source>
        <dbReference type="Proteomes" id="UP000692954"/>
    </source>
</evidence>
<accession>A0A8S1QN57</accession>
<evidence type="ECO:0000313" key="1">
    <source>
        <dbReference type="EMBL" id="CAD8116992.1"/>
    </source>
</evidence>
<sequence length="38" mass="4601">METRKSNLGRTKLKSSSKILFCEIQQYTYDNSLYERRL</sequence>
<organism evidence="1 2">
    <name type="scientific">Paramecium sonneborni</name>
    <dbReference type="NCBI Taxonomy" id="65129"/>
    <lineage>
        <taxon>Eukaryota</taxon>
        <taxon>Sar</taxon>
        <taxon>Alveolata</taxon>
        <taxon>Ciliophora</taxon>
        <taxon>Intramacronucleata</taxon>
        <taxon>Oligohymenophorea</taxon>
        <taxon>Peniculida</taxon>
        <taxon>Parameciidae</taxon>
        <taxon>Paramecium</taxon>
    </lineage>
</organism>
<dbReference type="AlphaFoldDB" id="A0A8S1QN57"/>
<dbReference type="EMBL" id="CAJJDN010000112">
    <property type="protein sequence ID" value="CAD8116992.1"/>
    <property type="molecule type" value="Genomic_DNA"/>
</dbReference>
<name>A0A8S1QN57_9CILI</name>
<reference evidence="1" key="1">
    <citation type="submission" date="2021-01" db="EMBL/GenBank/DDBJ databases">
        <authorList>
            <consortium name="Genoscope - CEA"/>
            <person name="William W."/>
        </authorList>
    </citation>
    <scope>NUCLEOTIDE SEQUENCE</scope>
</reference>
<gene>
    <name evidence="1" type="ORF">PSON_ATCC_30995.1.T1120151</name>
</gene>
<dbReference type="Proteomes" id="UP000692954">
    <property type="component" value="Unassembled WGS sequence"/>
</dbReference>
<comment type="caution">
    <text evidence="1">The sequence shown here is derived from an EMBL/GenBank/DDBJ whole genome shotgun (WGS) entry which is preliminary data.</text>
</comment>
<proteinExistence type="predicted"/>